<name>A0A151JGV0_9VIBR</name>
<dbReference type="Proteomes" id="UP000075349">
    <property type="component" value="Unassembled WGS sequence"/>
</dbReference>
<evidence type="ECO:0000313" key="2">
    <source>
        <dbReference type="EMBL" id="KYN24912.1"/>
    </source>
</evidence>
<dbReference type="Gene3D" id="3.40.630.30">
    <property type="match status" value="1"/>
</dbReference>
<dbReference type="Pfam" id="PF00583">
    <property type="entry name" value="Acetyltransf_1"/>
    <property type="match status" value="1"/>
</dbReference>
<dbReference type="PROSITE" id="PS51186">
    <property type="entry name" value="GNAT"/>
    <property type="match status" value="1"/>
</dbReference>
<gene>
    <name evidence="2" type="ORF">AUQ44_03520</name>
</gene>
<feature type="domain" description="N-acetyltransferase" evidence="1">
    <location>
        <begin position="5"/>
        <end position="185"/>
    </location>
</feature>
<sequence length="185" mass="21222">MNNLIMKSTNNFKAMEKITYLYGQVSEFSTTDKNEIREIVEEHKQALLNTDIVHTFEIRKSGKMVAGLYATEKKKYVEVHVIAVKKSRQSKGCGSALITEIKKLCDSVNKPFVIIVCQNEYDDVIEFYKKNGIDCEIERCSETTYLCNQDSHSKIERDNSIKYSIMGFDVDRLNHSVKSIFAKVA</sequence>
<accession>A0A151JGV0</accession>
<evidence type="ECO:0000259" key="1">
    <source>
        <dbReference type="PROSITE" id="PS51186"/>
    </source>
</evidence>
<comment type="caution">
    <text evidence="2">The sequence shown here is derived from an EMBL/GenBank/DDBJ whole genome shotgun (WGS) entry which is preliminary data.</text>
</comment>
<reference evidence="3" key="1">
    <citation type="submission" date="2015-12" db="EMBL/GenBank/DDBJ databases">
        <authorList>
            <person name="Tarr C.L."/>
            <person name="Gladney L.M."/>
        </authorList>
    </citation>
    <scope>NUCLEOTIDE SEQUENCE [LARGE SCALE GENOMIC DNA]</scope>
    <source>
        <strain evidence="3">2756-81</strain>
    </source>
</reference>
<dbReference type="InterPro" id="IPR000182">
    <property type="entry name" value="GNAT_dom"/>
</dbReference>
<protein>
    <recommendedName>
        <fullName evidence="1">N-acetyltransferase domain-containing protein</fullName>
    </recommendedName>
</protein>
<proteinExistence type="predicted"/>
<organism evidence="2 3">
    <name type="scientific">Vibrio cidicii</name>
    <dbReference type="NCBI Taxonomy" id="1763883"/>
    <lineage>
        <taxon>Bacteria</taxon>
        <taxon>Pseudomonadati</taxon>
        <taxon>Pseudomonadota</taxon>
        <taxon>Gammaproteobacteria</taxon>
        <taxon>Vibrionales</taxon>
        <taxon>Vibrionaceae</taxon>
        <taxon>Vibrio</taxon>
    </lineage>
</organism>
<dbReference type="SUPFAM" id="SSF55729">
    <property type="entry name" value="Acyl-CoA N-acyltransferases (Nat)"/>
    <property type="match status" value="1"/>
</dbReference>
<dbReference type="AlphaFoldDB" id="A0A151JGV0"/>
<dbReference type="InterPro" id="IPR016181">
    <property type="entry name" value="Acyl_CoA_acyltransferase"/>
</dbReference>
<dbReference type="EMBL" id="LOMK01000001">
    <property type="protein sequence ID" value="KYN24912.1"/>
    <property type="molecule type" value="Genomic_DNA"/>
</dbReference>
<evidence type="ECO:0000313" key="3">
    <source>
        <dbReference type="Proteomes" id="UP000075349"/>
    </source>
</evidence>
<dbReference type="GO" id="GO:0016747">
    <property type="term" value="F:acyltransferase activity, transferring groups other than amino-acyl groups"/>
    <property type="evidence" value="ECO:0007669"/>
    <property type="project" value="InterPro"/>
</dbReference>